<evidence type="ECO:0000256" key="5">
    <source>
        <dbReference type="ARBA" id="ARBA00022833"/>
    </source>
</evidence>
<dbReference type="Gene3D" id="1.10.8.10">
    <property type="entry name" value="DNA helicase RuvA subunit, C-terminal domain"/>
    <property type="match status" value="1"/>
</dbReference>
<feature type="domain" description="B30.2/SPRY" evidence="9">
    <location>
        <begin position="3924"/>
        <end position="4120"/>
    </location>
</feature>
<dbReference type="Gene3D" id="2.60.120.920">
    <property type="match status" value="5"/>
</dbReference>
<dbReference type="InterPro" id="IPR036443">
    <property type="entry name" value="Znf_RanBP2_sf"/>
</dbReference>
<dbReference type="CDD" id="cd11709">
    <property type="entry name" value="SPRY"/>
    <property type="match status" value="2"/>
</dbReference>
<dbReference type="Proteomes" id="UP000243217">
    <property type="component" value="Unassembled WGS sequence"/>
</dbReference>
<dbReference type="InterPro" id="IPR009072">
    <property type="entry name" value="Histone-fold"/>
</dbReference>
<dbReference type="InterPro" id="IPR003409">
    <property type="entry name" value="MORN"/>
</dbReference>
<evidence type="ECO:0000256" key="3">
    <source>
        <dbReference type="ARBA" id="ARBA00022771"/>
    </source>
</evidence>
<dbReference type="SUPFAM" id="SSF82185">
    <property type="entry name" value="Histone H3 K4-specific methyltransferase SET7/9 N-terminal domain"/>
    <property type="match status" value="1"/>
</dbReference>
<evidence type="ECO:0000313" key="12">
    <source>
        <dbReference type="EMBL" id="OQS06539.1"/>
    </source>
</evidence>
<dbReference type="InterPro" id="IPR013320">
    <property type="entry name" value="ConA-like_dom_sf"/>
</dbReference>
<dbReference type="PROSITE" id="PS50030">
    <property type="entry name" value="UBA"/>
    <property type="match status" value="1"/>
</dbReference>
<keyword evidence="13" id="KW-1185">Reference proteome</keyword>
<dbReference type="GO" id="GO:0046982">
    <property type="term" value="F:protein heterodimerization activity"/>
    <property type="evidence" value="ECO:0007669"/>
    <property type="project" value="InterPro"/>
</dbReference>
<dbReference type="SMART" id="SM00165">
    <property type="entry name" value="UBA"/>
    <property type="match status" value="1"/>
</dbReference>
<keyword evidence="4 6" id="KW-0833">Ubl conjugation pathway</keyword>
<protein>
    <submittedName>
        <fullName evidence="12">HECT E3 ubiquitin ligase</fullName>
    </submittedName>
</protein>
<evidence type="ECO:0000256" key="4">
    <source>
        <dbReference type="ARBA" id="ARBA00022786"/>
    </source>
</evidence>
<dbReference type="Gene3D" id="1.10.20.10">
    <property type="entry name" value="Histone, subunit A"/>
    <property type="match status" value="1"/>
</dbReference>
<dbReference type="SMART" id="SM00698">
    <property type="entry name" value="MORN"/>
    <property type="match status" value="3"/>
</dbReference>
<feature type="active site" description="Glycyl thioester intermediate" evidence="6">
    <location>
        <position position="4809"/>
    </location>
</feature>
<keyword evidence="3 7" id="KW-0863">Zinc-finger</keyword>
<proteinExistence type="predicted"/>
<dbReference type="SUPFAM" id="SSF49899">
    <property type="entry name" value="Concanavalin A-like lectins/glucanases"/>
    <property type="match status" value="7"/>
</dbReference>
<evidence type="ECO:0000259" key="10">
    <source>
        <dbReference type="PROSITE" id="PS50199"/>
    </source>
</evidence>
<evidence type="ECO:0000256" key="7">
    <source>
        <dbReference type="PROSITE-ProRule" id="PRU00322"/>
    </source>
</evidence>
<evidence type="ECO:0000259" key="8">
    <source>
        <dbReference type="PROSITE" id="PS50030"/>
    </source>
</evidence>
<feature type="domain" description="B30.2/SPRY" evidence="9">
    <location>
        <begin position="3401"/>
        <end position="3593"/>
    </location>
</feature>
<dbReference type="InterPro" id="IPR003877">
    <property type="entry name" value="SPRY_dom"/>
</dbReference>
<dbReference type="InterPro" id="IPR015940">
    <property type="entry name" value="UBA"/>
</dbReference>
<dbReference type="CDD" id="cd14306">
    <property type="entry name" value="UBA_VP13D"/>
    <property type="match status" value="1"/>
</dbReference>
<dbReference type="EMBL" id="JNBS01000332">
    <property type="protein sequence ID" value="OQS06539.1"/>
    <property type="molecule type" value="Genomic_DNA"/>
</dbReference>
<dbReference type="SMART" id="SM00119">
    <property type="entry name" value="HECTc"/>
    <property type="match status" value="1"/>
</dbReference>
<dbReference type="InterPro" id="IPR009060">
    <property type="entry name" value="UBA-like_sf"/>
</dbReference>
<accession>A0A1W0A8K7</accession>
<sequence>DYKGFRGYLHDVLFYQSEALTVKEVMKYVQSKKASIDAIEIEKDSVSYIQRKNHNEQDENKQELDVDLTEPLAILKENEPVLYQALSGFLRQPKGKSVDELLFLELIVLLKTALLLPKNDRSPHPKQTEVYNKIMAAIDTRRARQSSIDLAQVIEHAKNTLNDENQAYKRLQWVNMGSAAAQIKMETNGTIHANPSQLQCTMLAAVACLLTSGEFVYEVTASEAKGVRVGWLAPQANTTNGLIGEDLHSFGFDGCHIYHNGNILASVENASLTSWKCAIDFTNSIMSFNGAIVPFPPTTSWMPAMSIGFKSFMTQLQTKQSTMYPSVWQTLGYQLPLNTVCEKETNALSLLQNPCVEFYPNLGTSTRLSPSIPVSATVWTLSFYIYPSPVQDATEPRPWRTIFLKGQDSSMQRTPSIFLSYDRLLLAVCVSTKSDWNSTLVSSASLAANRWTHVAVVCEGLTLRLIINGKEDKTLSLPDKVLHNKHPFHFGKTPLGVKKATTDYKGFRGYLHDVLFYQSEALTVKEVMKYVQSKKASIDAIEIEKDSVSCTLLQNGISTDAITINTTWSDAPKYFWQNGAMTASPDLLQACNLWPQAFYCESIAKYTPSSYFQVLLGIFNGPDYLFVFGITNQGKLCVRSKERQFCTAQKYITPGEWHRMGLTYSLNQVDFYIDGVLVERLASSGSTLDPQGIAQQMLFVVGGCPETPRMKPWQGGIGLTRVLQFPPLSQSNSEVARWAFNEGHGTIIYDSSNSVPLWHGSVVCPNGWHLDEQCANTTKADSSVILKPTDSNNLADKILYVLEPLASRSIHNTKIKLKFSELAFLDTPSSILLPHVLTFLVLHSILQQWLQDKDLLDANLVVKILRILRANFEPLTSISASAAGLPPSSVGLGVTRHETSFGQRLRDLLNVIESLDWFDDDVNEALRVEAISTHVSGFEVFYPTPTMQAELLLRLLSNDTKQCLLDNVCSTLVKMPHLVNQFLPPSPDKNSVKNLFPWTIEEVKKMLLSSENSAKKDEVINSLQQIPRMASLKSASPEHVVVVYEEWYNHYATSHTHISIDLTKSLLKDLLMYVASHPQMTSVANLVVMLQSSVLESLHGKWEKSTISRLLQWHHPPRYFKVVNCSIGVRETPNIKAPKTGRTLSIGQVIESTNVWTNQAVQYVELASGDGWVFDVDPSDGMLLLEEHGPTSNIAISEYSLTGMLSHQSNSQNTIVDDWLQFKQDNTDSFLRSDDAHIITKKSTGPWCSAFGSKVFSRGSGIYTWRLRVQNCSSFGQLLLGISAKSCDLTSTYIGNDKNSFGWLLTGDSYHNGHRLKNIDQLNCISAGILLEFKVNTNIGSIAVLNAETGVACSSPFAFEFLPGESYRPTISLFNAGDSVSFEGPCESVDLSSNPITSTHDVPSIEPTPLATFYARTLLQAYKQCASDEVMQPIITPFVANMCCWTSVDDELLIMDTVEEILLHSKSESDATLVLGCLSGHLYGRLISSQPSNIPVEEKELQWLSSLLFQGGLRPKNALCPSLFYKQFMDGQHGSFDKWVLKFANASPLVVRMGGTNLDKAIRCILGCMLYHCGMSSYAEMEDKANSSRQSPCPKPLRVLWQKAYELKAWALRHKNTANVSYDSIASMLLAKVEFLLKLAPCKADDGIGVYYHEPPTLTRKISMGKRSNSFDSEDIDKNASLLDTDLDIITTITKFCRSDCNVKKLHDHLHVAQFKATQRASSLRRTIKLVQSVPQQTQAAILLHVVSAIRNNSDSLWHYYSGISGCPYAMKRDVKAAFESYYNCLIRHLSVADDNTSWQLLLLDAIAVRVLPEDHGLLASCRVFHVLQDLLDRCLSTVRNATMQVVYLLAVQVASEGEQDDRRHLNALTPPSFQRQLSGPQTLSTAVFDMLYAELYTVVMNQLEAHKVKSRYLLDTIGDHTSLLGILSLLQFVSVSSICQTFLSTTSWISLFVTIACFGHVEPQVRSLQLLTTLLPLCNPAHLTFELPFNLESYKISSSSICDAASLLRFFTLSIGQANTNSQQTTLPRSSRTTISLASECVCLLRTLLADLTWQPMVVEILETQFKSGSKQAQLGVLGVLGSFIEPIRFGGLVQLEDRSTATVVDTNCDATSAYVKCDNGQTSVLVSVNDVTAVPKQELYQMSSVLGDAVLEQTANLLLSPPKSEMMEVFLKILQAAHLLFRNNSALLYDVVAKSPAIARRVFELGGTVSNSSGLPCLKHIEIKYEMLRSFHYRNNYKKLRDALYPMPSIKQAESIPIHDQPNLCEIKFEEGILCTLKQVSTYDTPVSIASDAMNWIEALLNHMLFKSVKALTSNWASVTDINTCQQRDVQLAIELVYTSISLPEMLQAACAEANEWLTNREHWGAEWTVHENSIVDYLLGQINSTISLAQWRERIAALQIGPYLCATCECLAADVLSLSMEVSRGGSETENPVITFENVLQAMHDDEELNRLLEYHQSFLNGGQQNEEVKPQPPQDKVLDVRVESMMAMGFPEAWCKRALEESNQEVNSALNWILSNGHLLEAPATPHTAPIKEEEVKEIPPLSVPLKEYSTSTTFEATSNSSYSTFWSMGKDPVCVIFDVKAASDAVIGLFTSENLVYEIVLGAKRNSHCEAYLQSSNDEKRVVASDTGAYCDEANFLPYWIAYVNNRVIVGSGKTPSMEFMILDFPSTSDKLSRVSFSCHSSPVSYCNIAIAPLATPPATSWHTALLNQQNCIRPLDDPEQMSDMNFCFYDESKKAGYKRDQVYYVWAPSSSRVGYAERAEELSEADIKAELDATANTLQILYARRLGIGVLAVCKSEISVLLDVFDGYKSLFVPFVSLVAHRYWVSDFIDDHPAPSKPVLIHQPKTTEALLKPTMQTLCRFDNSLRTCILEYLSSQMDAFLANANQSGFSWNSDNDGKLDEFFKQDADLLFLLLITKWVLDDEATPFTQISTQYKLHFIWTKALQSTHLEVQQKALEILSLILYRARHAAPEVTSSLVGVFSQSYLEHCATRLLSFEDELYPLFSRYFQAEIEFLAMLKRLGGPRQPSLDSVRFGLYFKGSCSYVAITSDDVLPPWTAMFSIHPMRSGPKAIIASSANGCIQLQPDGIRFVNYREQSSVHLISASILYDQWSALAVVASNTSLSLYLNGNIVGACNVEWFQLPMQFIGHDQFALKGYIANVRYFNSALLPTHIAELSAIDLHQRSGIEQSKLPDSGILPALSIIGHWPLQEGAGNHVYDLMDEFPESHFVGTAWVCHKLPSIHQPHRLSMPTNELFSGSGTWTRETNTTLGGSWTAAQIMAFKLTLYSTGLTSTNDHKVMGRLLLNARIMGIVEGTASAEGNISIRVTSIRQDVKNTFTHMEWMLGMEFNGSHSNGELLGTWSASVTQTTITHLPKIMSFLPSFSDTIDITDGGRRVQSLLRKGKKRATAILCTFGIDAVRKHWSGMTNTDLNICEQLDIFNRTDTFVTIRCASLITSGKVYYEYVLKSKGLMQLGWAYPGFRPAFTTHGVGDHFGSFGVDGKRRKKWCNTGQSYGPEHWSWSAGDIIGVLLDMDSREIRFAHNGVDLGVAFTEKDYPQIDWASGFYPTGSFSSAQGAKINLGATPFQYNPPHGYVSVQSVAPCEKVEVFNHRTKQFVALCTHHRVNAAPIPIPISLSRGQYLWEFEITNLQTSDGIRLGIATHNVDTSILLGNDSYGWGFCATGKTYHNNSSNRFTSTGFTQGDVVGMELNMDAGTLVIYRNNVLLGTAFSNLHLELPMDAFVTGNGGLIPCVSLYRPQSSVYIRGLKHGNGSIVYPSNHVNDRYDGEWKYGKRNGLGTLTLRNKEGCYIGNWVDNKQEGPAHWVEPFPLCVPTMYLPVWKTLKYRRSLDHPIALSRTDVFKNGKLQEMDSKSNHSLSFQASLPVETISASANSPWYPSVRRTLSFIEPGTEDAMTTTSSIVKLSGTWQTHSSQLFTLVPPPSSYDMITVNNTLTGVKLESHACTGTHLLVRGNTSYSSGVHYWEVTIESCSHGSVFLGVVANTPTPSTDGWGDYGFVSYRVKWNQNEGEQLYGRYFSAGDTIGIRLDMNCGTLAFLKDGDDFVRGRPAVIDMGIAFRFLRSQSTRKNCSFCPAFGLSYPGDALSVRYTKGVSVPVQSRGSRVVEAVCASSLLQEIYENPNKYPTQLLNAAHQLHSAMTATGLFQPKTYRTRGETIMHFTSSSYESALQTTRGNDQIPTRHGTAKILGQVDNLLWYIIEGEEAAGAWYWTLSEVEKLLDQEPIEESTWSCMACTMLNEPTLSKCQICETPRAQDVVEEAPMDAESTPRSSQPFIIRDVKPDESWPLAKLAGKSDANFEKLVSQEKWMISDDQNLVLLVDALCDQMGEDPENLPWSDIWKHISPSFTSFASEFVAARWSCLLVLNTSVAMLLPYLDFNGDKLFKGPNSTTARALTSIRDLIFKRYKTSFWKSILEITTTHTTPPSDEYDRPESIREISLNRIQALEDNCPFEKTIFGQLFKEISTWDAQSLRRAYADELQDAGQPRAFYVKCLGEGVDDHGGPYRAIFQTAGWEEPIGSAVHLFEPCTNAVQSSGANQDKYIVSAKASPAHLKFLGQLVGLAIRHRIMIPFNCSDLFWKPLVGLSIDRKDWSGIDTTVVRELYDLECLGEDEIAALDKHEIIDHLLRVAQTTSKLTMDYEPLNCSTVSSMVEECVAHRLATQTERLLPLMKGLAMVVPHAVLSLFTSTQLEELVCGSPEIDIEMLQRITVYDGVDPSEPHIHYFWSCLTDMTHEQRSSFVNFVLARSRLPRSIEEFTLHFKIQPAICPESANPDMYLPHSQTCFFSLSLPRYSSKEICMEKLLYAISHSPTMDADFIERGPEGWEGVGP</sequence>
<dbReference type="PANTHER" id="PTHR46654:SF1">
    <property type="entry name" value="E3 UBIQUITIN-PROTEIN LIGASE HECTD3"/>
    <property type="match status" value="1"/>
</dbReference>
<evidence type="ECO:0000256" key="1">
    <source>
        <dbReference type="ARBA" id="ARBA00022723"/>
    </source>
</evidence>
<gene>
    <name evidence="12" type="ORF">THRCLA_01419</name>
</gene>
<dbReference type="STRING" id="74557.A0A1W0A8K7"/>
<dbReference type="InterPro" id="IPR000569">
    <property type="entry name" value="HECT_dom"/>
</dbReference>
<dbReference type="InterPro" id="IPR001876">
    <property type="entry name" value="Znf_RanBP2"/>
</dbReference>
<dbReference type="SUPFAM" id="SSF56204">
    <property type="entry name" value="Hect, E3 ligase catalytic domain"/>
    <property type="match status" value="1"/>
</dbReference>
<keyword evidence="5" id="KW-0862">Zinc</keyword>
<dbReference type="GO" id="GO:0016874">
    <property type="term" value="F:ligase activity"/>
    <property type="evidence" value="ECO:0007669"/>
    <property type="project" value="UniProtKB-KW"/>
</dbReference>
<dbReference type="InterPro" id="IPR043136">
    <property type="entry name" value="B30.2/SPRY_sf"/>
</dbReference>
<dbReference type="GO" id="GO:0008270">
    <property type="term" value="F:zinc ion binding"/>
    <property type="evidence" value="ECO:0007669"/>
    <property type="project" value="UniProtKB-KW"/>
</dbReference>
<dbReference type="SUPFAM" id="SSF46934">
    <property type="entry name" value="UBA-like"/>
    <property type="match status" value="1"/>
</dbReference>
<evidence type="ECO:0000259" key="11">
    <source>
        <dbReference type="PROSITE" id="PS50237"/>
    </source>
</evidence>
<evidence type="ECO:0000256" key="2">
    <source>
        <dbReference type="ARBA" id="ARBA00022737"/>
    </source>
</evidence>
<dbReference type="InterPro" id="IPR022041">
    <property type="entry name" value="Methyltransf_FA"/>
</dbReference>
<dbReference type="SMART" id="SM00547">
    <property type="entry name" value="ZnF_RBZ"/>
    <property type="match status" value="1"/>
</dbReference>
<feature type="domain" description="RanBP2-type" evidence="10">
    <location>
        <begin position="4251"/>
        <end position="4280"/>
    </location>
</feature>
<dbReference type="Gene3D" id="3.30.2160.10">
    <property type="entry name" value="Hect, E3 ligase catalytic domain"/>
    <property type="match status" value="1"/>
</dbReference>
<dbReference type="Pfam" id="PF13385">
    <property type="entry name" value="Laminin_G_3"/>
    <property type="match status" value="1"/>
</dbReference>
<dbReference type="PROSITE" id="PS50188">
    <property type="entry name" value="B302_SPRY"/>
    <property type="match status" value="3"/>
</dbReference>
<dbReference type="GO" id="GO:0004842">
    <property type="term" value="F:ubiquitin-protein transferase activity"/>
    <property type="evidence" value="ECO:0007669"/>
    <property type="project" value="InterPro"/>
</dbReference>
<dbReference type="InterPro" id="IPR035983">
    <property type="entry name" value="Hect_E3_ubiquitin_ligase"/>
</dbReference>
<dbReference type="PROSITE" id="PS50199">
    <property type="entry name" value="ZF_RANBP2_2"/>
    <property type="match status" value="1"/>
</dbReference>
<feature type="domain" description="HECT" evidence="11">
    <location>
        <begin position="4529"/>
        <end position="4842"/>
    </location>
</feature>
<dbReference type="PROSITE" id="PS01358">
    <property type="entry name" value="ZF_RANBP2_1"/>
    <property type="match status" value="1"/>
</dbReference>
<dbReference type="Gene3D" id="2.60.120.200">
    <property type="match status" value="3"/>
</dbReference>
<dbReference type="Pfam" id="PF12248">
    <property type="entry name" value="Methyltransf_FA"/>
    <property type="match status" value="1"/>
</dbReference>
<dbReference type="Pfam" id="PF22562">
    <property type="entry name" value="UBA_7"/>
    <property type="match status" value="1"/>
</dbReference>
<dbReference type="InterPro" id="IPR041969">
    <property type="entry name" value="VP13D_UBA"/>
</dbReference>
<feature type="domain" description="UBA" evidence="8">
    <location>
        <begin position="2476"/>
        <end position="2520"/>
    </location>
</feature>
<dbReference type="Pfam" id="PF02493">
    <property type="entry name" value="MORN"/>
    <property type="match status" value="2"/>
</dbReference>
<dbReference type="SUPFAM" id="SSF90209">
    <property type="entry name" value="Ran binding protein zinc finger-like"/>
    <property type="match status" value="1"/>
</dbReference>
<evidence type="ECO:0000313" key="13">
    <source>
        <dbReference type="Proteomes" id="UP000243217"/>
    </source>
</evidence>
<dbReference type="InterPro" id="IPR001870">
    <property type="entry name" value="B30.2/SPRY"/>
</dbReference>
<keyword evidence="1" id="KW-0479">Metal-binding</keyword>
<name>A0A1W0A8K7_9STRA</name>
<dbReference type="OrthoDB" id="2967263at2759"/>
<dbReference type="Gene3D" id="3.30.2410.10">
    <property type="entry name" value="Hect, E3 ligase catalytic domain"/>
    <property type="match status" value="1"/>
</dbReference>
<dbReference type="Pfam" id="PF00622">
    <property type="entry name" value="SPRY"/>
    <property type="match status" value="3"/>
</dbReference>
<dbReference type="InterPro" id="IPR042469">
    <property type="entry name" value="HECTD3"/>
</dbReference>
<comment type="caution">
    <text evidence="12">The sequence shown here is derived from an EMBL/GenBank/DDBJ whole genome shotgun (WGS) entry which is preliminary data.</text>
</comment>
<keyword evidence="12" id="KW-0436">Ligase</keyword>
<dbReference type="Gene3D" id="3.90.1750.10">
    <property type="entry name" value="Hect, E3 ligase catalytic domains"/>
    <property type="match status" value="1"/>
</dbReference>
<organism evidence="12 13">
    <name type="scientific">Thraustotheca clavata</name>
    <dbReference type="NCBI Taxonomy" id="74557"/>
    <lineage>
        <taxon>Eukaryota</taxon>
        <taxon>Sar</taxon>
        <taxon>Stramenopiles</taxon>
        <taxon>Oomycota</taxon>
        <taxon>Saprolegniomycetes</taxon>
        <taxon>Saprolegniales</taxon>
        <taxon>Achlyaceae</taxon>
        <taxon>Thraustotheca</taxon>
    </lineage>
</organism>
<evidence type="ECO:0000259" key="9">
    <source>
        <dbReference type="PROSITE" id="PS50188"/>
    </source>
</evidence>
<dbReference type="Pfam" id="PF00632">
    <property type="entry name" value="HECT"/>
    <property type="match status" value="1"/>
</dbReference>
<keyword evidence="2" id="KW-0677">Repeat</keyword>
<dbReference type="Gene3D" id="4.10.1060.10">
    <property type="entry name" value="Zinc finger, RanBP2-type"/>
    <property type="match status" value="1"/>
</dbReference>
<dbReference type="PROSITE" id="PS50237">
    <property type="entry name" value="HECT"/>
    <property type="match status" value="1"/>
</dbReference>
<reference evidence="12 13" key="1">
    <citation type="journal article" date="2014" name="Genome Biol. Evol.">
        <title>The secreted proteins of Achlya hypogyna and Thraustotheca clavata identify the ancestral oomycete secretome and reveal gene acquisitions by horizontal gene transfer.</title>
        <authorList>
            <person name="Misner I."/>
            <person name="Blouin N."/>
            <person name="Leonard G."/>
            <person name="Richards T.A."/>
            <person name="Lane C.E."/>
        </authorList>
    </citation>
    <scope>NUCLEOTIDE SEQUENCE [LARGE SCALE GENOMIC DNA]</scope>
    <source>
        <strain evidence="12 13">ATCC 34112</strain>
    </source>
</reference>
<feature type="domain" description="B30.2/SPRY" evidence="9">
    <location>
        <begin position="3585"/>
        <end position="3778"/>
    </location>
</feature>
<feature type="non-terminal residue" evidence="12">
    <location>
        <position position="1"/>
    </location>
</feature>
<evidence type="ECO:0000256" key="6">
    <source>
        <dbReference type="PROSITE-ProRule" id="PRU00104"/>
    </source>
</evidence>
<dbReference type="Gene3D" id="2.20.110.10">
    <property type="entry name" value="Histone H3 K4-specific methyltransferase SET7/9 N-terminal domain"/>
    <property type="match status" value="1"/>
</dbReference>
<dbReference type="SMART" id="SM00449">
    <property type="entry name" value="SPRY"/>
    <property type="match status" value="4"/>
</dbReference>
<dbReference type="PANTHER" id="PTHR46654">
    <property type="entry name" value="E3 UBIQUITIN-PROTEIN LIGASE HECTD3"/>
    <property type="match status" value="1"/>
</dbReference>